<name>A0ABS8SUQ8_DATST</name>
<keyword evidence="2" id="KW-1185">Reference proteome</keyword>
<feature type="non-terminal residue" evidence="1">
    <location>
        <position position="1"/>
    </location>
</feature>
<feature type="non-terminal residue" evidence="1">
    <location>
        <position position="131"/>
    </location>
</feature>
<organism evidence="1 2">
    <name type="scientific">Datura stramonium</name>
    <name type="common">Jimsonweed</name>
    <name type="synonym">Common thornapple</name>
    <dbReference type="NCBI Taxonomy" id="4076"/>
    <lineage>
        <taxon>Eukaryota</taxon>
        <taxon>Viridiplantae</taxon>
        <taxon>Streptophyta</taxon>
        <taxon>Embryophyta</taxon>
        <taxon>Tracheophyta</taxon>
        <taxon>Spermatophyta</taxon>
        <taxon>Magnoliopsida</taxon>
        <taxon>eudicotyledons</taxon>
        <taxon>Gunneridae</taxon>
        <taxon>Pentapetalae</taxon>
        <taxon>asterids</taxon>
        <taxon>lamiids</taxon>
        <taxon>Solanales</taxon>
        <taxon>Solanaceae</taxon>
        <taxon>Solanoideae</taxon>
        <taxon>Datureae</taxon>
        <taxon>Datura</taxon>
    </lineage>
</organism>
<reference evidence="1 2" key="1">
    <citation type="journal article" date="2021" name="BMC Genomics">
        <title>Datura genome reveals duplications of psychoactive alkaloid biosynthetic genes and high mutation rate following tissue culture.</title>
        <authorList>
            <person name="Rajewski A."/>
            <person name="Carter-House D."/>
            <person name="Stajich J."/>
            <person name="Litt A."/>
        </authorList>
    </citation>
    <scope>NUCLEOTIDE SEQUENCE [LARGE SCALE GENOMIC DNA]</scope>
    <source>
        <strain evidence="1">AR-01</strain>
    </source>
</reference>
<comment type="caution">
    <text evidence="1">The sequence shown here is derived from an EMBL/GenBank/DDBJ whole genome shotgun (WGS) entry which is preliminary data.</text>
</comment>
<proteinExistence type="predicted"/>
<dbReference type="EMBL" id="JACEIK010000814">
    <property type="protein sequence ID" value="MCD7462591.1"/>
    <property type="molecule type" value="Genomic_DNA"/>
</dbReference>
<sequence>TAAEINGEIVRPREEDWAVLLFCDFSGLLVGGRLENVEKWREQRMFGGEEGRREGWCPLGLLLRLSPEKEKKWEKREKKREKGRRVAGVSSCFWVVSGRRSEAEATTIWWEERREKGGEGEEKMEKARRKM</sequence>
<evidence type="ECO:0000313" key="1">
    <source>
        <dbReference type="EMBL" id="MCD7462591.1"/>
    </source>
</evidence>
<gene>
    <name evidence="1" type="ORF">HAX54_048852</name>
</gene>
<evidence type="ECO:0000313" key="2">
    <source>
        <dbReference type="Proteomes" id="UP000823775"/>
    </source>
</evidence>
<accession>A0ABS8SUQ8</accession>
<dbReference type="Proteomes" id="UP000823775">
    <property type="component" value="Unassembled WGS sequence"/>
</dbReference>
<protein>
    <submittedName>
        <fullName evidence="1">Uncharacterized protein</fullName>
    </submittedName>
</protein>